<keyword evidence="3" id="KW-1185">Reference proteome</keyword>
<organism evidence="2 3">
    <name type="scientific">Koleobacter methoxysyntrophicus</name>
    <dbReference type="NCBI Taxonomy" id="2751313"/>
    <lineage>
        <taxon>Bacteria</taxon>
        <taxon>Bacillati</taxon>
        <taxon>Bacillota</taxon>
        <taxon>Clostridia</taxon>
        <taxon>Koleobacterales</taxon>
        <taxon>Koleobacteraceae</taxon>
        <taxon>Koleobacter</taxon>
    </lineage>
</organism>
<proteinExistence type="predicted"/>
<evidence type="ECO:0000313" key="2">
    <source>
        <dbReference type="EMBL" id="QSQ09318.1"/>
    </source>
</evidence>
<gene>
    <name evidence="2" type="ORF">H0A61_01679</name>
</gene>
<name>A0A8A0RP21_9FIRM</name>
<dbReference type="PANTHER" id="PTHR30595">
    <property type="entry name" value="GLPR-RELATED TRANSCRIPTIONAL REPRESSOR"/>
    <property type="match status" value="1"/>
</dbReference>
<dbReference type="Proteomes" id="UP000662904">
    <property type="component" value="Chromosome"/>
</dbReference>
<dbReference type="Gene3D" id="3.30.950.30">
    <property type="entry name" value="Schlafen, AAA domain"/>
    <property type="match status" value="1"/>
</dbReference>
<sequence>MDVIELLEIIGAGEDSKTQFKEFFSSPDALAAEITAFANTNGGRIVVGVSDDGELIGLTLDKVAHLNQMISNVCSQKIDPPLSVETENVKYKDRIVVVINVPRGINKFYVANGRDVWVKVGADKRRASREEMRRLLQESSNIFADEQPIPGTDISSLDRSLLEGFIENKTGGKIENISVSLKRLLNNMKLMRDDNCTLAGLLLFGKRDNQILSQHIISAVSWYGNDPAGVEYRDSEDIKGHVLDLFQNGMAFLKRQLRKKQKGQDFNSLGILEIPEVALEEALVNAIVHRNYYVESNIRLFVFDDRVEIISPGCLPNTLSVETIKNGVHIARNPILLSHIKDIKGIPYRGIGTGITRIIKSCKEEGVSVDFIDEVEKNQFKVVFWRE</sequence>
<evidence type="ECO:0000313" key="3">
    <source>
        <dbReference type="Proteomes" id="UP000662904"/>
    </source>
</evidence>
<dbReference type="AlphaFoldDB" id="A0A8A0RP21"/>
<dbReference type="Pfam" id="PF04326">
    <property type="entry name" value="SLFN_AlbA_2"/>
    <property type="match status" value="1"/>
</dbReference>
<accession>A0A8A0RP21</accession>
<dbReference type="EMBL" id="CP059066">
    <property type="protein sequence ID" value="QSQ09318.1"/>
    <property type="molecule type" value="Genomic_DNA"/>
</dbReference>
<dbReference type="KEGG" id="kme:H0A61_01679"/>
<dbReference type="InterPro" id="IPR038461">
    <property type="entry name" value="Schlafen_AlbA_2_dom_sf"/>
</dbReference>
<feature type="domain" description="Schlafen AlbA-2" evidence="1">
    <location>
        <begin position="14"/>
        <end position="127"/>
    </location>
</feature>
<dbReference type="InterPro" id="IPR007421">
    <property type="entry name" value="Schlafen_AlbA_2_dom"/>
</dbReference>
<dbReference type="RefSeq" id="WP_206706677.1">
    <property type="nucleotide sequence ID" value="NZ_CP059066.1"/>
</dbReference>
<dbReference type="InterPro" id="IPR038475">
    <property type="entry name" value="RecG_C_sf"/>
</dbReference>
<protein>
    <recommendedName>
        <fullName evidence="1">Schlafen AlbA-2 domain-containing protein</fullName>
    </recommendedName>
</protein>
<reference evidence="2" key="1">
    <citation type="submission" date="2020-07" db="EMBL/GenBank/DDBJ databases">
        <title>Koleobacter methoxysyntrophicus gen. nov., sp. nov., a novel anaerobic bacterium isolated from deep subsurface oil field and proposal of Koleobacterales ord. nov. in the phylum Firmicutes.</title>
        <authorList>
            <person name="Sakamoto S."/>
            <person name="Tamaki H."/>
        </authorList>
    </citation>
    <scope>NUCLEOTIDE SEQUENCE</scope>
    <source>
        <strain evidence="2">NRmbB1</strain>
    </source>
</reference>
<dbReference type="PANTHER" id="PTHR30595:SF6">
    <property type="entry name" value="SCHLAFEN ALBA-2 DOMAIN-CONTAINING PROTEIN"/>
    <property type="match status" value="1"/>
</dbReference>
<dbReference type="Gene3D" id="3.30.565.60">
    <property type="match status" value="1"/>
</dbReference>
<evidence type="ECO:0000259" key="1">
    <source>
        <dbReference type="Pfam" id="PF04326"/>
    </source>
</evidence>
<dbReference type="Pfam" id="PF13749">
    <property type="entry name" value="HATPase_c_4"/>
    <property type="match status" value="1"/>
</dbReference>